<comment type="similarity">
    <text evidence="9">Belongs to the helicase family.</text>
</comment>
<evidence type="ECO:0000256" key="6">
    <source>
        <dbReference type="ARBA" id="ARBA00023125"/>
    </source>
</evidence>
<evidence type="ECO:0000256" key="2">
    <source>
        <dbReference type="ARBA" id="ARBA00022763"/>
    </source>
</evidence>
<keyword evidence="14" id="KW-1185">Reference proteome</keyword>
<evidence type="ECO:0000313" key="14">
    <source>
        <dbReference type="Proteomes" id="UP000827724"/>
    </source>
</evidence>
<keyword evidence="1 9" id="KW-0547">Nucleotide-binding</keyword>
<dbReference type="PANTHER" id="PTHR47642:SF5">
    <property type="entry name" value="ATP-DEPENDENT DNA HELICASE"/>
    <property type="match status" value="1"/>
</dbReference>
<feature type="domain" description="DNA helicase Pif1-like DEAD-box helicase" evidence="11">
    <location>
        <begin position="28"/>
        <end position="179"/>
    </location>
</feature>
<keyword evidence="6" id="KW-0238">DNA-binding</keyword>
<dbReference type="Pfam" id="PF05970">
    <property type="entry name" value="PIF1"/>
    <property type="match status" value="1"/>
</dbReference>
<name>A0A9P8QGI7_9HYPO</name>
<dbReference type="PANTHER" id="PTHR47642">
    <property type="entry name" value="ATP-DEPENDENT DNA HELICASE"/>
    <property type="match status" value="1"/>
</dbReference>
<keyword evidence="2 9" id="KW-0227">DNA damage</keyword>
<dbReference type="SUPFAM" id="SSF52540">
    <property type="entry name" value="P-loop containing nucleoside triphosphate hydrolases"/>
    <property type="match status" value="2"/>
</dbReference>
<feature type="region of interest" description="Disordered" evidence="10">
    <location>
        <begin position="1"/>
        <end position="21"/>
    </location>
</feature>
<keyword evidence="5 9" id="KW-0067">ATP-binding</keyword>
<dbReference type="EC" id="5.6.2.3" evidence="9"/>
<evidence type="ECO:0000256" key="3">
    <source>
        <dbReference type="ARBA" id="ARBA00022801"/>
    </source>
</evidence>
<evidence type="ECO:0000313" key="13">
    <source>
        <dbReference type="EMBL" id="KAH6604394.1"/>
    </source>
</evidence>
<reference evidence="13" key="1">
    <citation type="submission" date="2021-08" db="EMBL/GenBank/DDBJ databases">
        <title>Chromosome-Level Trichoderma cornu-damae using Hi-C Data.</title>
        <authorList>
            <person name="Kim C.S."/>
        </authorList>
    </citation>
    <scope>NUCLEOTIDE SEQUENCE</scope>
    <source>
        <strain evidence="13">KA19-0412C</strain>
    </source>
</reference>
<evidence type="ECO:0000256" key="7">
    <source>
        <dbReference type="ARBA" id="ARBA00023204"/>
    </source>
</evidence>
<comment type="caution">
    <text evidence="13">The sequence shown here is derived from an EMBL/GenBank/DDBJ whole genome shotgun (WGS) entry which is preliminary data.</text>
</comment>
<dbReference type="InterPro" id="IPR051055">
    <property type="entry name" value="PIF1_helicase"/>
</dbReference>
<keyword evidence="8" id="KW-0413">Isomerase</keyword>
<evidence type="ECO:0000256" key="1">
    <source>
        <dbReference type="ARBA" id="ARBA00022741"/>
    </source>
</evidence>
<dbReference type="GO" id="GO:0006310">
    <property type="term" value="P:DNA recombination"/>
    <property type="evidence" value="ECO:0007669"/>
    <property type="project" value="UniProtKB-KW"/>
</dbReference>
<dbReference type="CDD" id="cd18809">
    <property type="entry name" value="SF1_C_RecD"/>
    <property type="match status" value="1"/>
</dbReference>
<evidence type="ECO:0000256" key="5">
    <source>
        <dbReference type="ARBA" id="ARBA00022840"/>
    </source>
</evidence>
<dbReference type="EMBL" id="JAIWOZ010000006">
    <property type="protein sequence ID" value="KAH6604394.1"/>
    <property type="molecule type" value="Genomic_DNA"/>
</dbReference>
<keyword evidence="4 9" id="KW-0347">Helicase</keyword>
<proteinExistence type="inferred from homology"/>
<dbReference type="Gene3D" id="3.40.50.300">
    <property type="entry name" value="P-loop containing nucleotide triphosphate hydrolases"/>
    <property type="match status" value="1"/>
</dbReference>
<sequence>MKPQGTEICLAEPPPDEKRVPGGQVLSAEQEALVSLAVEGHNIFYTGSAGSGKSTVLKAIRDRLERMGKIVHVLAPTGRVALANRGQTTWSFAGWTPNTHKSSLSELTSLAYRPPLLKRLRDAETIIIDEISMVEGMHFERLNQYIKAAYSPFDKQSTLPFGGTQVIVTGDFCQLPPIKPFRHCFQCGCDLKPNPRQDTYTCPNTKCGATYRDEQKWAFNTEAWEECNFRHVHLKSIYRQREPAFINLLQKCRLGLQLSDSDLHLLAKCDTPMGNHAVKLCPTRDEVRKINDAEFRRLQAPPQTYKCVDVFLWNKEEHPHLRSRGARETDGSLKELKEHNFDIELQLKEGMQVVLLHNIDVASGLCNGAQGVIVGFEPFGHDLSDFKIYDEPLPVFWPRYNANEEKIQEFMLACRDAKGWPIVKFHNGITKTVYPLCQSILYGDKRPYSLLGRIQIPLTAAWALTVHKSQGMTLDSAVVNLTRAFVDGQTYVALSRVRTLAGLKVEGDLSSLRQFRGNREVLEWLKGKFGQSIMTDE</sequence>
<dbReference type="Proteomes" id="UP000827724">
    <property type="component" value="Unassembled WGS sequence"/>
</dbReference>
<dbReference type="GO" id="GO:0005524">
    <property type="term" value="F:ATP binding"/>
    <property type="evidence" value="ECO:0007669"/>
    <property type="project" value="UniProtKB-KW"/>
</dbReference>
<evidence type="ECO:0000256" key="10">
    <source>
        <dbReference type="SAM" id="MobiDB-lite"/>
    </source>
</evidence>
<dbReference type="InterPro" id="IPR010285">
    <property type="entry name" value="DNA_helicase_pif1-like_DEAD"/>
</dbReference>
<dbReference type="GO" id="GO:0000723">
    <property type="term" value="P:telomere maintenance"/>
    <property type="evidence" value="ECO:0007669"/>
    <property type="project" value="InterPro"/>
</dbReference>
<keyword evidence="7 9" id="KW-0234">DNA repair</keyword>
<keyword evidence="9" id="KW-0233">DNA recombination</keyword>
<dbReference type="InterPro" id="IPR049163">
    <property type="entry name" value="Pif1-like_2B_dom"/>
</dbReference>
<keyword evidence="3 9" id="KW-0378">Hydrolase</keyword>
<evidence type="ECO:0000256" key="9">
    <source>
        <dbReference type="RuleBase" id="RU363044"/>
    </source>
</evidence>
<comment type="cofactor">
    <cofactor evidence="9">
        <name>Mg(2+)</name>
        <dbReference type="ChEBI" id="CHEBI:18420"/>
    </cofactor>
</comment>
<evidence type="ECO:0000259" key="11">
    <source>
        <dbReference type="Pfam" id="PF05970"/>
    </source>
</evidence>
<feature type="domain" description="DNA helicase Pif1-like 2B" evidence="12">
    <location>
        <begin position="344"/>
        <end position="376"/>
    </location>
</feature>
<dbReference type="GO" id="GO:0006281">
    <property type="term" value="P:DNA repair"/>
    <property type="evidence" value="ECO:0007669"/>
    <property type="project" value="UniProtKB-KW"/>
</dbReference>
<accession>A0A9P8QGI7</accession>
<gene>
    <name evidence="13" type="ORF">Trco_007840</name>
</gene>
<dbReference type="AlphaFoldDB" id="A0A9P8QGI7"/>
<comment type="catalytic activity">
    <reaction evidence="9">
        <text>ATP + H2O = ADP + phosphate + H(+)</text>
        <dbReference type="Rhea" id="RHEA:13065"/>
        <dbReference type="ChEBI" id="CHEBI:15377"/>
        <dbReference type="ChEBI" id="CHEBI:15378"/>
        <dbReference type="ChEBI" id="CHEBI:30616"/>
        <dbReference type="ChEBI" id="CHEBI:43474"/>
        <dbReference type="ChEBI" id="CHEBI:456216"/>
        <dbReference type="EC" id="5.6.2.3"/>
    </reaction>
</comment>
<dbReference type="Pfam" id="PF21530">
    <property type="entry name" value="Pif1_2B_dom"/>
    <property type="match status" value="1"/>
</dbReference>
<evidence type="ECO:0000259" key="12">
    <source>
        <dbReference type="Pfam" id="PF21530"/>
    </source>
</evidence>
<organism evidence="13 14">
    <name type="scientific">Trichoderma cornu-damae</name>
    <dbReference type="NCBI Taxonomy" id="654480"/>
    <lineage>
        <taxon>Eukaryota</taxon>
        <taxon>Fungi</taxon>
        <taxon>Dikarya</taxon>
        <taxon>Ascomycota</taxon>
        <taxon>Pezizomycotina</taxon>
        <taxon>Sordariomycetes</taxon>
        <taxon>Hypocreomycetidae</taxon>
        <taxon>Hypocreales</taxon>
        <taxon>Hypocreaceae</taxon>
        <taxon>Trichoderma</taxon>
    </lineage>
</organism>
<dbReference type="GO" id="GO:0016787">
    <property type="term" value="F:hydrolase activity"/>
    <property type="evidence" value="ECO:0007669"/>
    <property type="project" value="UniProtKB-KW"/>
</dbReference>
<evidence type="ECO:0000256" key="4">
    <source>
        <dbReference type="ARBA" id="ARBA00022806"/>
    </source>
</evidence>
<dbReference type="OrthoDB" id="432234at2759"/>
<protein>
    <recommendedName>
        <fullName evidence="9">ATP-dependent DNA helicase</fullName>
        <ecNumber evidence="9">5.6.2.3</ecNumber>
    </recommendedName>
</protein>
<dbReference type="InterPro" id="IPR027417">
    <property type="entry name" value="P-loop_NTPase"/>
</dbReference>
<dbReference type="GO" id="GO:0043139">
    <property type="term" value="F:5'-3' DNA helicase activity"/>
    <property type="evidence" value="ECO:0007669"/>
    <property type="project" value="UniProtKB-EC"/>
</dbReference>
<evidence type="ECO:0000256" key="8">
    <source>
        <dbReference type="ARBA" id="ARBA00023235"/>
    </source>
</evidence>